<dbReference type="Proteomes" id="UP000299102">
    <property type="component" value="Unassembled WGS sequence"/>
</dbReference>
<gene>
    <name evidence="1" type="ORF">EVAR_38309_1</name>
</gene>
<protein>
    <submittedName>
        <fullName evidence="1">Uncharacterized protein</fullName>
    </submittedName>
</protein>
<reference evidence="1 2" key="1">
    <citation type="journal article" date="2019" name="Commun. Biol.">
        <title>The bagworm genome reveals a unique fibroin gene that provides high tensile strength.</title>
        <authorList>
            <person name="Kono N."/>
            <person name="Nakamura H."/>
            <person name="Ohtoshi R."/>
            <person name="Tomita M."/>
            <person name="Numata K."/>
            <person name="Arakawa K."/>
        </authorList>
    </citation>
    <scope>NUCLEOTIDE SEQUENCE [LARGE SCALE GENOMIC DNA]</scope>
</reference>
<dbReference type="EMBL" id="BGZK01000497">
    <property type="protein sequence ID" value="GBP47197.1"/>
    <property type="molecule type" value="Genomic_DNA"/>
</dbReference>
<evidence type="ECO:0000313" key="1">
    <source>
        <dbReference type="EMBL" id="GBP47197.1"/>
    </source>
</evidence>
<evidence type="ECO:0000313" key="2">
    <source>
        <dbReference type="Proteomes" id="UP000299102"/>
    </source>
</evidence>
<organism evidence="1 2">
    <name type="scientific">Eumeta variegata</name>
    <name type="common">Bagworm moth</name>
    <name type="synonym">Eumeta japonica</name>
    <dbReference type="NCBI Taxonomy" id="151549"/>
    <lineage>
        <taxon>Eukaryota</taxon>
        <taxon>Metazoa</taxon>
        <taxon>Ecdysozoa</taxon>
        <taxon>Arthropoda</taxon>
        <taxon>Hexapoda</taxon>
        <taxon>Insecta</taxon>
        <taxon>Pterygota</taxon>
        <taxon>Neoptera</taxon>
        <taxon>Endopterygota</taxon>
        <taxon>Lepidoptera</taxon>
        <taxon>Glossata</taxon>
        <taxon>Ditrysia</taxon>
        <taxon>Tineoidea</taxon>
        <taxon>Psychidae</taxon>
        <taxon>Oiketicinae</taxon>
        <taxon>Eumeta</taxon>
    </lineage>
</organism>
<accession>A0A4C1WAM3</accession>
<proteinExistence type="predicted"/>
<sequence length="80" mass="8892">MPVHCTRTELLPDRAFSQKPLRWAVRGVQPLTAYEHRNRTAGDGTNRGRLRSRNLTDVLSSHLVDGGGVTKNATARHPGY</sequence>
<dbReference type="AlphaFoldDB" id="A0A4C1WAM3"/>
<comment type="caution">
    <text evidence="1">The sequence shown here is derived from an EMBL/GenBank/DDBJ whole genome shotgun (WGS) entry which is preliminary data.</text>
</comment>
<keyword evidence="2" id="KW-1185">Reference proteome</keyword>
<name>A0A4C1WAM3_EUMVA</name>